<dbReference type="OrthoDB" id="10037631at2759"/>
<dbReference type="PANTHER" id="PTHR12372:SF6">
    <property type="entry name" value="PECANEX-LIKE PROTEIN 4"/>
    <property type="match status" value="1"/>
</dbReference>
<feature type="transmembrane region" description="Helical" evidence="6">
    <location>
        <begin position="191"/>
        <end position="212"/>
    </location>
</feature>
<name>A0A6A4WRV5_AMPAM</name>
<feature type="region of interest" description="Disordered" evidence="7">
    <location>
        <begin position="775"/>
        <end position="797"/>
    </location>
</feature>
<dbReference type="InterPro" id="IPR007735">
    <property type="entry name" value="Pecanex_C"/>
</dbReference>
<protein>
    <recommendedName>
        <fullName evidence="6">Pecanex-like protein</fullName>
    </recommendedName>
</protein>
<comment type="subcellular location">
    <subcellularLocation>
        <location evidence="1 6">Membrane</location>
        <topology evidence="1 6">Multi-pass membrane protein</topology>
    </subcellularLocation>
</comment>
<keyword evidence="5 6" id="KW-0472">Membrane</keyword>
<comment type="caution">
    <text evidence="9">The sequence shown here is derived from an EMBL/GenBank/DDBJ whole genome shotgun (WGS) entry which is preliminary data.</text>
</comment>
<evidence type="ECO:0000256" key="7">
    <source>
        <dbReference type="SAM" id="MobiDB-lite"/>
    </source>
</evidence>
<feature type="transmembrane region" description="Helical" evidence="6">
    <location>
        <begin position="77"/>
        <end position="95"/>
    </location>
</feature>
<evidence type="ECO:0000256" key="5">
    <source>
        <dbReference type="ARBA" id="ARBA00023136"/>
    </source>
</evidence>
<dbReference type="GO" id="GO:0016020">
    <property type="term" value="C:membrane"/>
    <property type="evidence" value="ECO:0007669"/>
    <property type="project" value="UniProtKB-SubCell"/>
</dbReference>
<proteinExistence type="inferred from homology"/>
<comment type="caution">
    <text evidence="6">Lacks conserved residue(s) required for the propagation of feature annotation.</text>
</comment>
<dbReference type="PANTHER" id="PTHR12372">
    <property type="entry name" value="PECANEX"/>
    <property type="match status" value="1"/>
</dbReference>
<keyword evidence="4 6" id="KW-1133">Transmembrane helix</keyword>
<evidence type="ECO:0000256" key="3">
    <source>
        <dbReference type="ARBA" id="ARBA00022692"/>
    </source>
</evidence>
<feature type="transmembrane region" description="Helical" evidence="6">
    <location>
        <begin position="107"/>
        <end position="129"/>
    </location>
</feature>
<feature type="domain" description="Pecanex C-terminal" evidence="8">
    <location>
        <begin position="916"/>
        <end position="1057"/>
    </location>
</feature>
<keyword evidence="10" id="KW-1185">Reference proteome</keyword>
<evidence type="ECO:0000256" key="2">
    <source>
        <dbReference type="ARBA" id="ARBA00010170"/>
    </source>
</evidence>
<gene>
    <name evidence="9" type="primary">Pcnx4</name>
    <name evidence="9" type="ORF">FJT64_022001</name>
</gene>
<sequence length="1064" mass="114553">MFRRLLVETIHKSFIITGHILQEHLQIVGVLAERRSAAQRDVKTNILAQDDEVVFEGVCHSATWAFIIPAKRRMVSLALHPLAAGLAAAAAAVALSPDTLPAVSRHGAALVVLFPVLGWLSVCTGLYSVTVARPPEPATLRALDDWEVAALNRPLHLLLLSVPLLLIQHGWPSPTPDWLITCDVVARLTMCALPLLWLFGVIPPMDVAFGWLSEQTLILLCGGSPCVTPSRLALQLLLASALAVPLCCLPAADRLLPAAVGGCLLSADVAGLLQWLWRAVVGLCRRRPPSLPGGWWRSLLYPAVCGAAGGAVTAAGSLRRPPPGALPSLGAALLALAAGRAVFVELQRERLLLLTLFITWEIEAAAYRPPRGSPEDLLSAVCLARCYRWVGGDFEWSGCGRTRRPLCRRPALVFLVRLLWPTAADWRPEFVLTAASALRDRLTQLRGKLYMTAVLLSSWLSVKERKRAHVLFGEMMGREAVSALNTALLPITAGLLALSCLFSAPLLPVCTLPLFVATFPRRPAGRVPAAPQTAGPDAVYYQQMSAPIADVLGRAVWDGCAGFVQPGDYLLLRFEDRLMWVYIAEMGNAYIYFCIKGLELQETSCHAAEATRVDAIFDCAFDVERSAESAGPLAPFWFHALTPLTQLHVPGYSDARSQLTGVIDNSATLAAVEELFPKVLAWTLVQHLLTTDAVAEEQKLLAKAVQSSDTAGGKSAARADSMERYKTALSSPAPPALLGEVAEWSDGSQGSLLLFEPQKPAGVALGAAPWLRQVLDADDGSPGSDGEGTAPPPPPLVSSTTIMFPRQFWVHTVTSLLEKEAQKAAKGQSLTETVVGAAATDPVESLGGDAAVERVMENHRVVCQLVDSAYHGTARQLQVGSSPARVLSLYKEGGAPDTPAGTWLRGAPVVAALARRAYRWSVKLALDSILLGGFDSDDELLDTLEEYSTDWYIGLDSDPGWREAVLQHKPSLFSLGYDDSRNTYTSHLLSLGDQTVSVGSLSAELVRGVWASLALELLYVTNDDEERYSIQAHPMILRNLTVQAADPPLGYPVFSGPPVRSSHV</sequence>
<dbReference type="Proteomes" id="UP000440578">
    <property type="component" value="Unassembled WGS sequence"/>
</dbReference>
<evidence type="ECO:0000313" key="10">
    <source>
        <dbReference type="Proteomes" id="UP000440578"/>
    </source>
</evidence>
<feature type="transmembrane region" description="Helical" evidence="6">
    <location>
        <begin position="324"/>
        <end position="344"/>
    </location>
</feature>
<evidence type="ECO:0000256" key="1">
    <source>
        <dbReference type="ARBA" id="ARBA00004141"/>
    </source>
</evidence>
<feature type="transmembrane region" description="Helical" evidence="6">
    <location>
        <begin position="258"/>
        <end position="277"/>
    </location>
</feature>
<dbReference type="InterPro" id="IPR039797">
    <property type="entry name" value="Pecanex"/>
</dbReference>
<feature type="transmembrane region" description="Helical" evidence="6">
    <location>
        <begin position="298"/>
        <end position="318"/>
    </location>
</feature>
<dbReference type="AlphaFoldDB" id="A0A6A4WRV5"/>
<accession>A0A6A4WRV5</accession>
<reference evidence="9 10" key="1">
    <citation type="submission" date="2019-07" db="EMBL/GenBank/DDBJ databases">
        <title>Draft genome assembly of a fouling barnacle, Amphibalanus amphitrite (Darwin, 1854): The first reference genome for Thecostraca.</title>
        <authorList>
            <person name="Kim W."/>
        </authorList>
    </citation>
    <scope>NUCLEOTIDE SEQUENCE [LARGE SCALE GENOMIC DNA]</scope>
    <source>
        <strain evidence="9">SNU_AA5</strain>
        <tissue evidence="9">Soma without cirri and trophi</tissue>
    </source>
</reference>
<evidence type="ECO:0000259" key="8">
    <source>
        <dbReference type="Pfam" id="PF05041"/>
    </source>
</evidence>
<organism evidence="9 10">
    <name type="scientific">Amphibalanus amphitrite</name>
    <name type="common">Striped barnacle</name>
    <name type="synonym">Balanus amphitrite</name>
    <dbReference type="NCBI Taxonomy" id="1232801"/>
    <lineage>
        <taxon>Eukaryota</taxon>
        <taxon>Metazoa</taxon>
        <taxon>Ecdysozoa</taxon>
        <taxon>Arthropoda</taxon>
        <taxon>Crustacea</taxon>
        <taxon>Multicrustacea</taxon>
        <taxon>Cirripedia</taxon>
        <taxon>Thoracica</taxon>
        <taxon>Thoracicalcarea</taxon>
        <taxon>Balanomorpha</taxon>
        <taxon>Balanoidea</taxon>
        <taxon>Balanidae</taxon>
        <taxon>Amphibalaninae</taxon>
        <taxon>Amphibalanus</taxon>
    </lineage>
</organism>
<dbReference type="Pfam" id="PF05041">
    <property type="entry name" value="Pecanex_C"/>
    <property type="match status" value="1"/>
</dbReference>
<dbReference type="EMBL" id="VIIS01000662">
    <property type="protein sequence ID" value="KAF0306514.1"/>
    <property type="molecule type" value="Genomic_DNA"/>
</dbReference>
<evidence type="ECO:0000256" key="6">
    <source>
        <dbReference type="RuleBase" id="RU367089"/>
    </source>
</evidence>
<keyword evidence="3 6" id="KW-0812">Transmembrane</keyword>
<evidence type="ECO:0000313" key="9">
    <source>
        <dbReference type="EMBL" id="KAF0306514.1"/>
    </source>
</evidence>
<feature type="transmembrane region" description="Helical" evidence="6">
    <location>
        <begin position="232"/>
        <end position="252"/>
    </location>
</feature>
<comment type="similarity">
    <text evidence="2 6">Belongs to the pecanex family.</text>
</comment>
<evidence type="ECO:0000256" key="4">
    <source>
        <dbReference type="ARBA" id="ARBA00022989"/>
    </source>
</evidence>